<comment type="caution">
    <text evidence="2">The sequence shown here is derived from an EMBL/GenBank/DDBJ whole genome shotgun (WGS) entry which is preliminary data.</text>
</comment>
<name>A0A1V4K739_PATFA</name>
<keyword evidence="1" id="KW-0732">Signal</keyword>
<keyword evidence="3" id="KW-1185">Reference proteome</keyword>
<dbReference type="EMBL" id="LSYS01004331">
    <property type="protein sequence ID" value="OPJ79717.1"/>
    <property type="molecule type" value="Genomic_DNA"/>
</dbReference>
<accession>A0A1V4K739</accession>
<evidence type="ECO:0008006" key="4">
    <source>
        <dbReference type="Google" id="ProtNLM"/>
    </source>
</evidence>
<feature type="chain" id="PRO_5012731373" description="Secreted protein" evidence="1">
    <location>
        <begin position="22"/>
        <end position="104"/>
    </location>
</feature>
<sequence>MMKKYLNIFLICAALVFTVRTLRELIVQNSSNCTFSCWKGSRITKAKPWASGWTCTRKSAKNPEIQGSLAALCVPGMRLRASRGSTRSRCARISHRCLSPKWHK</sequence>
<organism evidence="2 3">
    <name type="scientific">Patagioenas fasciata monilis</name>
    <dbReference type="NCBI Taxonomy" id="372326"/>
    <lineage>
        <taxon>Eukaryota</taxon>
        <taxon>Metazoa</taxon>
        <taxon>Chordata</taxon>
        <taxon>Craniata</taxon>
        <taxon>Vertebrata</taxon>
        <taxon>Euteleostomi</taxon>
        <taxon>Archelosauria</taxon>
        <taxon>Archosauria</taxon>
        <taxon>Dinosauria</taxon>
        <taxon>Saurischia</taxon>
        <taxon>Theropoda</taxon>
        <taxon>Coelurosauria</taxon>
        <taxon>Aves</taxon>
        <taxon>Neognathae</taxon>
        <taxon>Neoaves</taxon>
        <taxon>Columbimorphae</taxon>
        <taxon>Columbiformes</taxon>
        <taxon>Columbidae</taxon>
        <taxon>Patagioenas</taxon>
    </lineage>
</organism>
<dbReference type="AlphaFoldDB" id="A0A1V4K739"/>
<gene>
    <name evidence="2" type="ORF">AV530_002205</name>
</gene>
<proteinExistence type="predicted"/>
<dbReference type="OrthoDB" id="10662984at2759"/>
<dbReference type="Proteomes" id="UP000190648">
    <property type="component" value="Unassembled WGS sequence"/>
</dbReference>
<feature type="signal peptide" evidence="1">
    <location>
        <begin position="1"/>
        <end position="21"/>
    </location>
</feature>
<reference evidence="2 3" key="1">
    <citation type="submission" date="2016-02" db="EMBL/GenBank/DDBJ databases">
        <title>Band-tailed pigeon sequencing and assembly.</title>
        <authorList>
            <person name="Soares A.E."/>
            <person name="Novak B.J."/>
            <person name="Rice E.S."/>
            <person name="O'Connell B."/>
            <person name="Chang D."/>
            <person name="Weber S."/>
            <person name="Shapiro B."/>
        </authorList>
    </citation>
    <scope>NUCLEOTIDE SEQUENCE [LARGE SCALE GENOMIC DNA]</scope>
    <source>
        <strain evidence="2">BTP2013</strain>
        <tissue evidence="2">Blood</tissue>
    </source>
</reference>
<evidence type="ECO:0000256" key="1">
    <source>
        <dbReference type="SAM" id="SignalP"/>
    </source>
</evidence>
<protein>
    <recommendedName>
        <fullName evidence="4">Secreted protein</fullName>
    </recommendedName>
</protein>
<evidence type="ECO:0000313" key="2">
    <source>
        <dbReference type="EMBL" id="OPJ79717.1"/>
    </source>
</evidence>
<evidence type="ECO:0000313" key="3">
    <source>
        <dbReference type="Proteomes" id="UP000190648"/>
    </source>
</evidence>